<accession>A0A1H9HYA5</accession>
<evidence type="ECO:0000313" key="3">
    <source>
        <dbReference type="Proteomes" id="UP000242515"/>
    </source>
</evidence>
<sequence>MWRWLTLCLLFALTSGEGRATMASASLSQPGQRLMQKGQWYSFHLGQLPKDYIGTIRSLSWQINSAVAWPKPPTIFLCLNQYCQRLDTVAGRSMRFAGLASRGEWQFKIQLPGYGAQQPPIPVLNINLTVNSHIENE</sequence>
<gene>
    <name evidence="2" type="ORF">SAMN05216522_105120</name>
</gene>
<keyword evidence="3" id="KW-1185">Reference proteome</keyword>
<dbReference type="AlphaFoldDB" id="A0A1H9HYA5"/>
<evidence type="ECO:0000256" key="1">
    <source>
        <dbReference type="SAM" id="SignalP"/>
    </source>
</evidence>
<dbReference type="Pfam" id="PF06366">
    <property type="entry name" value="FlhE"/>
    <property type="match status" value="1"/>
</dbReference>
<evidence type="ECO:0000313" key="2">
    <source>
        <dbReference type="EMBL" id="SEQ67247.1"/>
    </source>
</evidence>
<dbReference type="STRING" id="988801.SAMN05216522_105120"/>
<name>A0A1H9HYA5_9GAMM</name>
<feature type="chain" id="PRO_5017381562" evidence="1">
    <location>
        <begin position="21"/>
        <end position="137"/>
    </location>
</feature>
<dbReference type="OrthoDB" id="6636716at2"/>
<dbReference type="EMBL" id="FOGC01000005">
    <property type="protein sequence ID" value="SEQ67247.1"/>
    <property type="molecule type" value="Genomic_DNA"/>
</dbReference>
<proteinExistence type="predicted"/>
<feature type="signal peptide" evidence="1">
    <location>
        <begin position="1"/>
        <end position="20"/>
    </location>
</feature>
<reference evidence="3" key="1">
    <citation type="submission" date="2016-10" db="EMBL/GenBank/DDBJ databases">
        <authorList>
            <person name="Varghese N."/>
            <person name="Submissions S."/>
        </authorList>
    </citation>
    <scope>NUCLEOTIDE SEQUENCE [LARGE SCALE GENOMIC DNA]</scope>
    <source>
        <strain evidence="3">8N4</strain>
    </source>
</reference>
<dbReference type="RefSeq" id="WP_092675111.1">
    <property type="nucleotide sequence ID" value="NZ_FOGC01000005.1"/>
</dbReference>
<keyword evidence="1" id="KW-0732">Signal</keyword>
<organism evidence="2 3">
    <name type="scientific">Rosenbergiella nectarea</name>
    <dbReference type="NCBI Taxonomy" id="988801"/>
    <lineage>
        <taxon>Bacteria</taxon>
        <taxon>Pseudomonadati</taxon>
        <taxon>Pseudomonadota</taxon>
        <taxon>Gammaproteobacteria</taxon>
        <taxon>Enterobacterales</taxon>
        <taxon>Erwiniaceae</taxon>
        <taxon>Rosenbergiella</taxon>
    </lineage>
</organism>
<dbReference type="InterPro" id="IPR009420">
    <property type="entry name" value="FlhE"/>
</dbReference>
<dbReference type="Proteomes" id="UP000242515">
    <property type="component" value="Unassembled WGS sequence"/>
</dbReference>
<protein>
    <submittedName>
        <fullName evidence="2">Protein FlhE</fullName>
    </submittedName>
</protein>